<keyword evidence="3" id="KW-0238">DNA-binding</keyword>
<sequence length="452" mass="51975">MRRVNIFRVSPLSERDELILYEVLDASAALWNELTYHRRQHFFNNRDVWNVDADEYRVKYKGVLGSATAQQLIRKSDEAWRSFFALMEDGENPSPPGYWKDEDSGERTLQTLIRNDQYTLKWGERSRLEIPVGHDLKEKYGLGYHERLRLEARGNPRWEGSQGRLELVYDKDAEAFRARQPVSEATPRRDEPLAAAAGDDGVVAALDIGANNLVAVTTTTGYQRLYHARPQFHRFRRTTNQIAALQERLEYGTWSSRHIRQMYRRRTEHVRHLQDALVRDLAEWLAEHGVGEVIAGDLSDVLQEHWSARVNEKTHQFWSHGRFRRRLQEVLEGEYSIRVREVSEVGSSSTCPDCGSENIHREGDLLTCYDCGFEGHSDLAASENLLIVNDGSMARPAVSRENTTERAHRSVARLEWNDHRWRRRDHSTKAEPENQSTHGDAGKFASGGAGIA</sequence>
<accession>M0DXF7</accession>
<name>M0DXF7_9EURY</name>
<evidence type="ECO:0000313" key="9">
    <source>
        <dbReference type="Proteomes" id="UP000011523"/>
    </source>
</evidence>
<feature type="domain" description="Probable transposase IS891/IS1136/IS1341" evidence="6">
    <location>
        <begin position="200"/>
        <end position="301"/>
    </location>
</feature>
<protein>
    <submittedName>
        <fullName evidence="8">IS1341-type transposase (TCE32)</fullName>
    </submittedName>
</protein>
<evidence type="ECO:0000259" key="6">
    <source>
        <dbReference type="Pfam" id="PF01385"/>
    </source>
</evidence>
<evidence type="ECO:0000259" key="7">
    <source>
        <dbReference type="Pfam" id="PF07282"/>
    </source>
</evidence>
<dbReference type="OrthoDB" id="295419at2157"/>
<evidence type="ECO:0000256" key="2">
    <source>
        <dbReference type="ARBA" id="ARBA00022578"/>
    </source>
</evidence>
<evidence type="ECO:0000256" key="3">
    <source>
        <dbReference type="ARBA" id="ARBA00023125"/>
    </source>
</evidence>
<dbReference type="AlphaFoldDB" id="M0DXF7"/>
<evidence type="ECO:0000313" key="8">
    <source>
        <dbReference type="EMBL" id="ELZ39407.1"/>
    </source>
</evidence>
<evidence type="ECO:0000256" key="4">
    <source>
        <dbReference type="ARBA" id="ARBA00023172"/>
    </source>
</evidence>
<evidence type="ECO:0000256" key="1">
    <source>
        <dbReference type="ARBA" id="ARBA00008761"/>
    </source>
</evidence>
<dbReference type="GO" id="GO:0003677">
    <property type="term" value="F:DNA binding"/>
    <property type="evidence" value="ECO:0007669"/>
    <property type="project" value="UniProtKB-KW"/>
</dbReference>
<dbReference type="GO" id="GO:0032196">
    <property type="term" value="P:transposition"/>
    <property type="evidence" value="ECO:0007669"/>
    <property type="project" value="UniProtKB-KW"/>
</dbReference>
<organism evidence="8 9">
    <name type="scientific">Halorubrum tebenquichense DSM 14210</name>
    <dbReference type="NCBI Taxonomy" id="1227485"/>
    <lineage>
        <taxon>Archaea</taxon>
        <taxon>Methanobacteriati</taxon>
        <taxon>Methanobacteriota</taxon>
        <taxon>Stenosarchaea group</taxon>
        <taxon>Halobacteria</taxon>
        <taxon>Halobacteriales</taxon>
        <taxon>Haloferacaceae</taxon>
        <taxon>Halorubrum</taxon>
    </lineage>
</organism>
<comment type="caution">
    <text evidence="8">The sequence shown here is derived from an EMBL/GenBank/DDBJ whole genome shotgun (WGS) entry which is preliminary data.</text>
</comment>
<dbReference type="Pfam" id="PF01385">
    <property type="entry name" value="OrfB_IS605"/>
    <property type="match status" value="1"/>
</dbReference>
<dbReference type="Pfam" id="PF07282">
    <property type="entry name" value="Cas12f1-like_TNB"/>
    <property type="match status" value="1"/>
</dbReference>
<feature type="region of interest" description="Disordered" evidence="5">
    <location>
        <begin position="423"/>
        <end position="452"/>
    </location>
</feature>
<keyword evidence="4" id="KW-0233">DNA recombination</keyword>
<proteinExistence type="inferred from homology"/>
<reference evidence="8 9" key="1">
    <citation type="journal article" date="2014" name="PLoS Genet.">
        <title>Phylogenetically driven sequencing of extremely halophilic archaea reveals strategies for static and dynamic osmo-response.</title>
        <authorList>
            <person name="Becker E.A."/>
            <person name="Seitzer P.M."/>
            <person name="Tritt A."/>
            <person name="Larsen D."/>
            <person name="Krusor M."/>
            <person name="Yao A.I."/>
            <person name="Wu D."/>
            <person name="Madern D."/>
            <person name="Eisen J.A."/>
            <person name="Darling A.E."/>
            <person name="Facciotti M.T."/>
        </authorList>
    </citation>
    <scope>NUCLEOTIDE SEQUENCE [LARGE SCALE GENOMIC DNA]</scope>
    <source>
        <strain evidence="8 9">DSM 14210</strain>
    </source>
</reference>
<dbReference type="InterPro" id="IPR010095">
    <property type="entry name" value="Cas12f1-like_TNB"/>
</dbReference>
<gene>
    <name evidence="8" type="ORF">C472_03813</name>
</gene>
<dbReference type="GO" id="GO:0006310">
    <property type="term" value="P:DNA recombination"/>
    <property type="evidence" value="ECO:0007669"/>
    <property type="project" value="UniProtKB-KW"/>
</dbReference>
<dbReference type="NCBIfam" id="NF040570">
    <property type="entry name" value="guided_TnpB"/>
    <property type="match status" value="1"/>
</dbReference>
<feature type="domain" description="Cas12f1-like TNB" evidence="7">
    <location>
        <begin position="320"/>
        <end position="385"/>
    </location>
</feature>
<dbReference type="RefSeq" id="WP_006628456.1">
    <property type="nucleotide sequence ID" value="NZ_AOJD01000027.1"/>
</dbReference>
<dbReference type="EMBL" id="AOJD01000027">
    <property type="protein sequence ID" value="ELZ39407.1"/>
    <property type="molecule type" value="Genomic_DNA"/>
</dbReference>
<keyword evidence="9" id="KW-1185">Reference proteome</keyword>
<dbReference type="InterPro" id="IPR001959">
    <property type="entry name" value="Transposase"/>
</dbReference>
<dbReference type="PATRIC" id="fig|1227485.3.peg.729"/>
<keyword evidence="2" id="KW-0815">Transposition</keyword>
<comment type="similarity">
    <text evidence="1">In the C-terminal section; belongs to the transposase 35 family.</text>
</comment>
<dbReference type="Proteomes" id="UP000011523">
    <property type="component" value="Unassembled WGS sequence"/>
</dbReference>
<evidence type="ECO:0000256" key="5">
    <source>
        <dbReference type="SAM" id="MobiDB-lite"/>
    </source>
</evidence>